<evidence type="ECO:0000256" key="1">
    <source>
        <dbReference type="ARBA" id="ARBA00009179"/>
    </source>
</evidence>
<dbReference type="Pfam" id="PF03572">
    <property type="entry name" value="Peptidase_S41"/>
    <property type="match status" value="1"/>
</dbReference>
<dbReference type="Gene3D" id="3.90.226.10">
    <property type="entry name" value="2-enoyl-CoA Hydratase, Chain A, domain 1"/>
    <property type="match status" value="1"/>
</dbReference>
<protein>
    <submittedName>
        <fullName evidence="7">S41 family peptidase</fullName>
    </submittedName>
</protein>
<dbReference type="Gene3D" id="2.30.42.10">
    <property type="match status" value="1"/>
</dbReference>
<dbReference type="GO" id="GO:0030288">
    <property type="term" value="C:outer membrane-bounded periplasmic space"/>
    <property type="evidence" value="ECO:0007669"/>
    <property type="project" value="TreeGrafter"/>
</dbReference>
<dbReference type="CDD" id="cd07560">
    <property type="entry name" value="Peptidase_S41_CPP"/>
    <property type="match status" value="1"/>
</dbReference>
<dbReference type="AlphaFoldDB" id="A0A831LNC8"/>
<dbReference type="InterPro" id="IPR041489">
    <property type="entry name" value="PDZ_6"/>
</dbReference>
<feature type="domain" description="PDZ" evidence="6">
    <location>
        <begin position="52"/>
        <end position="130"/>
    </location>
</feature>
<dbReference type="SUPFAM" id="SSF50156">
    <property type="entry name" value="PDZ domain-like"/>
    <property type="match status" value="1"/>
</dbReference>
<keyword evidence="2 5" id="KW-0645">Protease</keyword>
<evidence type="ECO:0000256" key="2">
    <source>
        <dbReference type="ARBA" id="ARBA00022670"/>
    </source>
</evidence>
<dbReference type="FunFam" id="2.30.42.10:FF:000063">
    <property type="entry name" value="Peptidase, S41 family"/>
    <property type="match status" value="1"/>
</dbReference>
<dbReference type="PROSITE" id="PS50106">
    <property type="entry name" value="PDZ"/>
    <property type="match status" value="1"/>
</dbReference>
<evidence type="ECO:0000256" key="3">
    <source>
        <dbReference type="ARBA" id="ARBA00022801"/>
    </source>
</evidence>
<evidence type="ECO:0000259" key="6">
    <source>
        <dbReference type="PROSITE" id="PS50106"/>
    </source>
</evidence>
<dbReference type="InterPro" id="IPR036034">
    <property type="entry name" value="PDZ_sf"/>
</dbReference>
<keyword evidence="4 5" id="KW-0720">Serine protease</keyword>
<dbReference type="InterPro" id="IPR004447">
    <property type="entry name" value="Peptidase_S41A"/>
</dbReference>
<dbReference type="InterPro" id="IPR005151">
    <property type="entry name" value="Tail-specific_protease"/>
</dbReference>
<name>A0A831LNC8_9BACT</name>
<evidence type="ECO:0000313" key="7">
    <source>
        <dbReference type="EMBL" id="HDR51929.1"/>
    </source>
</evidence>
<dbReference type="InterPro" id="IPR029045">
    <property type="entry name" value="ClpP/crotonase-like_dom_sf"/>
</dbReference>
<organism evidence="7">
    <name type="scientific">Mariniphaga anaerophila</name>
    <dbReference type="NCBI Taxonomy" id="1484053"/>
    <lineage>
        <taxon>Bacteria</taxon>
        <taxon>Pseudomonadati</taxon>
        <taxon>Bacteroidota</taxon>
        <taxon>Bacteroidia</taxon>
        <taxon>Marinilabiliales</taxon>
        <taxon>Prolixibacteraceae</taxon>
        <taxon>Mariniphaga</taxon>
    </lineage>
</organism>
<comment type="caution">
    <text evidence="7">The sequence shown here is derived from an EMBL/GenBank/DDBJ whole genome shotgun (WGS) entry which is preliminary data.</text>
</comment>
<dbReference type="GO" id="GO:0006508">
    <property type="term" value="P:proteolysis"/>
    <property type="evidence" value="ECO:0007669"/>
    <property type="project" value="UniProtKB-KW"/>
</dbReference>
<dbReference type="EMBL" id="DSDK01000539">
    <property type="protein sequence ID" value="HDR51929.1"/>
    <property type="molecule type" value="Genomic_DNA"/>
</dbReference>
<dbReference type="InterPro" id="IPR001478">
    <property type="entry name" value="PDZ"/>
</dbReference>
<dbReference type="Proteomes" id="UP000886047">
    <property type="component" value="Unassembled WGS sequence"/>
</dbReference>
<accession>A0A831LNC8</accession>
<dbReference type="SUPFAM" id="SSF52096">
    <property type="entry name" value="ClpP/crotonase"/>
    <property type="match status" value="1"/>
</dbReference>
<dbReference type="SMART" id="SM00245">
    <property type="entry name" value="TSPc"/>
    <property type="match status" value="1"/>
</dbReference>
<dbReference type="SMART" id="SM00228">
    <property type="entry name" value="PDZ"/>
    <property type="match status" value="1"/>
</dbReference>
<sequence>MPAQAQEAVQKNQMKFGRLLRLVDGYYVDSADVDDLTEKAIIHMLSELDPHSVYISKEEVERMNEPLQGNFEGIGISFNIFKDTLLVTTTIPGGPSEKVGLRAGDRIIEVDGKIIAGTGIKNSDVMDMLRGEKGTTVEVKILRRNINEALDFTIVRDKIPIHSLDAAYMLDEATGYIKLNKFSATTTDEFTEAMEELKAQNIQNLILDLRGNGGGYLKSAIELSDQFLDNNKMIVYTDGQNDPRREYKATSKGLFKEGSLVVLVDESSASASEIVSGAVQDWDRGLVIGRRSFGKGLVQKPYFLTDGSMVRLTTAHYYTPSGRNIQKPYDNGIDDYKRDYLDRLSTGQLFSADSISLSDSLKFKTLINGRDVYGGGGVMPDIFIPMDTSAHYRYYNRLRRNNIVYNFVLDYVDNNREELKKNHPDFDDFNAKFETSAEMIEKIVSEGEKEGIERDKESLEFTLSTMKKEIKALIARDIYSRNDFYKVFYQDDEAVLKALEVIENKEQYNNLLVAAD</sequence>
<dbReference type="GO" id="GO:0004175">
    <property type="term" value="F:endopeptidase activity"/>
    <property type="evidence" value="ECO:0007669"/>
    <property type="project" value="TreeGrafter"/>
</dbReference>
<dbReference type="PANTHER" id="PTHR32060:SF30">
    <property type="entry name" value="CARBOXY-TERMINAL PROCESSING PROTEASE CTPA"/>
    <property type="match status" value="1"/>
</dbReference>
<proteinExistence type="inferred from homology"/>
<evidence type="ECO:0000256" key="4">
    <source>
        <dbReference type="ARBA" id="ARBA00022825"/>
    </source>
</evidence>
<dbReference type="CDD" id="cd06782">
    <property type="entry name" value="cpPDZ_CPP-like"/>
    <property type="match status" value="1"/>
</dbReference>
<reference evidence="7" key="1">
    <citation type="journal article" date="2020" name="mSystems">
        <title>Genome- and Community-Level Interaction Insights into Carbon Utilization and Element Cycling Functions of Hydrothermarchaeota in Hydrothermal Sediment.</title>
        <authorList>
            <person name="Zhou Z."/>
            <person name="Liu Y."/>
            <person name="Xu W."/>
            <person name="Pan J."/>
            <person name="Luo Z.H."/>
            <person name="Li M."/>
        </authorList>
    </citation>
    <scope>NUCLEOTIDE SEQUENCE [LARGE SCALE GENOMIC DNA]</scope>
    <source>
        <strain evidence="7">SpSt-1217</strain>
    </source>
</reference>
<dbReference type="Gene3D" id="3.30.750.44">
    <property type="match status" value="1"/>
</dbReference>
<evidence type="ECO:0000256" key="5">
    <source>
        <dbReference type="RuleBase" id="RU004404"/>
    </source>
</evidence>
<keyword evidence="3 5" id="KW-0378">Hydrolase</keyword>
<comment type="similarity">
    <text evidence="1 5">Belongs to the peptidase S41A family.</text>
</comment>
<dbReference type="NCBIfam" id="TIGR00225">
    <property type="entry name" value="prc"/>
    <property type="match status" value="1"/>
</dbReference>
<dbReference type="PANTHER" id="PTHR32060">
    <property type="entry name" value="TAIL-SPECIFIC PROTEASE"/>
    <property type="match status" value="1"/>
</dbReference>
<gene>
    <name evidence="7" type="ORF">ENN90_09990</name>
</gene>
<dbReference type="GO" id="GO:0008236">
    <property type="term" value="F:serine-type peptidase activity"/>
    <property type="evidence" value="ECO:0007669"/>
    <property type="project" value="UniProtKB-KW"/>
</dbReference>
<dbReference type="GO" id="GO:0007165">
    <property type="term" value="P:signal transduction"/>
    <property type="evidence" value="ECO:0007669"/>
    <property type="project" value="TreeGrafter"/>
</dbReference>
<dbReference type="Pfam" id="PF17820">
    <property type="entry name" value="PDZ_6"/>
    <property type="match status" value="1"/>
</dbReference>